<dbReference type="EMBL" id="CP100356">
    <property type="protein sequence ID" value="UTF55575.1"/>
    <property type="molecule type" value="Genomic_DNA"/>
</dbReference>
<organism evidence="1 2">
    <name type="scientific">Natronosalvus rutilus</name>
    <dbReference type="NCBI Taxonomy" id="2953753"/>
    <lineage>
        <taxon>Archaea</taxon>
        <taxon>Methanobacteriati</taxon>
        <taxon>Methanobacteriota</taxon>
        <taxon>Stenosarchaea group</taxon>
        <taxon>Halobacteria</taxon>
        <taxon>Halobacteriales</taxon>
        <taxon>Natrialbaceae</taxon>
        <taxon>Natronosalvus</taxon>
    </lineage>
</organism>
<protein>
    <submittedName>
        <fullName evidence="1">DUF3368 domain-containing protein</fullName>
    </submittedName>
</protein>
<name>A0A9E7NCV0_9EURY</name>
<reference evidence="1" key="1">
    <citation type="submission" date="2022-06" db="EMBL/GenBank/DDBJ databases">
        <title>Diverse halophilic archaea isolated from saline environments.</title>
        <authorList>
            <person name="Cui H.-L."/>
        </authorList>
    </citation>
    <scope>NUCLEOTIDE SEQUENCE</scope>
    <source>
        <strain evidence="1">WLHS1</strain>
        <plasmid evidence="1">unnamed1</plasmid>
    </source>
</reference>
<dbReference type="InterPro" id="IPR021799">
    <property type="entry name" value="PIN-like_prokaryotic"/>
</dbReference>
<evidence type="ECO:0000313" key="2">
    <source>
        <dbReference type="Proteomes" id="UP001056855"/>
    </source>
</evidence>
<dbReference type="KEGG" id="sawl:NGM29_19405"/>
<evidence type="ECO:0000313" key="1">
    <source>
        <dbReference type="EMBL" id="UTF55575.1"/>
    </source>
</evidence>
<keyword evidence="1" id="KW-0614">Plasmid</keyword>
<dbReference type="Proteomes" id="UP001056855">
    <property type="component" value="Plasmid unnamed1"/>
</dbReference>
<dbReference type="Pfam" id="PF11848">
    <property type="entry name" value="DUF3368"/>
    <property type="match status" value="1"/>
</dbReference>
<sequence length="170" mass="18795">MWVFDATPLIYLAKVNQLQLVSTLEGQCYLPQQIHSEVVTIGLEEGYTDARRIEQCTDTGLFEVISVDDSQLVARLQQNPNVSDADVAVLGCAASRDAIAVMDEAYGRTAAEIEGIETRGTAYIVLLCAKQGHITVSEGRETIDSMIEEGWYCAPDLYTKLVRKLESFDQ</sequence>
<dbReference type="PANTHER" id="PTHR39550">
    <property type="entry name" value="SLL0658 PROTEIN"/>
    <property type="match status" value="1"/>
</dbReference>
<dbReference type="GeneID" id="73292261"/>
<geneLocation type="plasmid" evidence="1 2">
    <name>unnamed1</name>
</geneLocation>
<dbReference type="PANTHER" id="PTHR39550:SF1">
    <property type="entry name" value="SLL0658 PROTEIN"/>
    <property type="match status" value="1"/>
</dbReference>
<accession>A0A9E7NCV0</accession>
<dbReference type="RefSeq" id="WP_254160752.1">
    <property type="nucleotide sequence ID" value="NZ_CP100356.1"/>
</dbReference>
<proteinExistence type="predicted"/>
<keyword evidence="2" id="KW-1185">Reference proteome</keyword>
<dbReference type="AlphaFoldDB" id="A0A9E7NCV0"/>
<gene>
    <name evidence="1" type="ORF">NGM29_19405</name>
</gene>